<name>H3AUU2_LATCH</name>
<dbReference type="Ensembl" id="ENSLACT00000013509.1">
    <property type="protein sequence ID" value="ENSLACP00000013413.1"/>
    <property type="gene ID" value="ENSLACG00000011810.1"/>
</dbReference>
<dbReference type="SUPFAM" id="SSF48403">
    <property type="entry name" value="Ankyrin repeat"/>
    <property type="match status" value="1"/>
</dbReference>
<proteinExistence type="predicted"/>
<dbReference type="PANTHER" id="PTHR24173:SF76">
    <property type="match status" value="1"/>
</dbReference>
<dbReference type="Pfam" id="PF00023">
    <property type="entry name" value="Ank"/>
    <property type="match status" value="2"/>
</dbReference>
<reference evidence="4" key="2">
    <citation type="submission" date="2025-08" db="UniProtKB">
        <authorList>
            <consortium name="Ensembl"/>
        </authorList>
    </citation>
    <scope>IDENTIFICATION</scope>
</reference>
<dbReference type="InterPro" id="IPR036770">
    <property type="entry name" value="Ankyrin_rpt-contain_sf"/>
</dbReference>
<dbReference type="InterPro" id="IPR002110">
    <property type="entry name" value="Ankyrin_rpt"/>
</dbReference>
<sequence length="196" mass="22005">LFTGWKVRRFYKAMDLHEVLKKGDFYLIRKLTEHGADVNITDGEGRTPLMICCLHDSENWALGSARILLSYGAKVGYCDKMGRSALIYAVIYGREALLKLFLDAMDYDLNHSDKEGCTALWYAAASGNTAVTKMLILHLKKYGMQVDKANKKGFTPLMQACRLGHASCANLLRHLGKASDQVTDKLHSKTAKEWEL</sequence>
<feature type="repeat" description="ANK" evidence="3">
    <location>
        <begin position="16"/>
        <end position="43"/>
    </location>
</feature>
<dbReference type="Bgee" id="ENSLACG00000011810">
    <property type="expression patterns" value="Expressed in pectoral fin and 3 other cell types or tissues"/>
</dbReference>
<dbReference type="GeneTree" id="ENSGT00940000169738"/>
<evidence type="ECO:0000313" key="5">
    <source>
        <dbReference type="Proteomes" id="UP000008672"/>
    </source>
</evidence>
<dbReference type="InParanoid" id="H3AUU2"/>
<keyword evidence="5" id="KW-1185">Reference proteome</keyword>
<dbReference type="PANTHER" id="PTHR24173">
    <property type="entry name" value="ANKYRIN REPEAT CONTAINING"/>
    <property type="match status" value="1"/>
</dbReference>
<accession>H3AUU2</accession>
<dbReference type="eggNOG" id="KOG0504">
    <property type="taxonomic scope" value="Eukaryota"/>
</dbReference>
<keyword evidence="1" id="KW-0677">Repeat</keyword>
<dbReference type="STRING" id="7897.ENSLACP00000013413"/>
<keyword evidence="2 3" id="KW-0040">ANK repeat</keyword>
<feature type="repeat" description="ANK" evidence="3">
    <location>
        <begin position="44"/>
        <end position="80"/>
    </location>
</feature>
<dbReference type="Gene3D" id="1.25.40.20">
    <property type="entry name" value="Ankyrin repeat-containing domain"/>
    <property type="match status" value="1"/>
</dbReference>
<evidence type="ECO:0000256" key="1">
    <source>
        <dbReference type="ARBA" id="ARBA00022737"/>
    </source>
</evidence>
<dbReference type="Proteomes" id="UP000008672">
    <property type="component" value="Unassembled WGS sequence"/>
</dbReference>
<dbReference type="PROSITE" id="PS50088">
    <property type="entry name" value="ANK_REPEAT"/>
    <property type="match status" value="2"/>
</dbReference>
<dbReference type="EMBL" id="AFYH01092950">
    <property type="status" value="NOT_ANNOTATED_CDS"/>
    <property type="molecule type" value="Genomic_DNA"/>
</dbReference>
<dbReference type="HOGENOM" id="CLU_1393059_0_0_1"/>
<reference evidence="5" key="1">
    <citation type="submission" date="2011-08" db="EMBL/GenBank/DDBJ databases">
        <title>The draft genome of Latimeria chalumnae.</title>
        <authorList>
            <person name="Di Palma F."/>
            <person name="Alfoldi J."/>
            <person name="Johnson J."/>
            <person name="Berlin A."/>
            <person name="Gnerre S."/>
            <person name="Jaffe D."/>
            <person name="MacCallum I."/>
            <person name="Young S."/>
            <person name="Walker B.J."/>
            <person name="Lander E."/>
            <person name="Lindblad-Toh K."/>
        </authorList>
    </citation>
    <scope>NUCLEOTIDE SEQUENCE [LARGE SCALE GENOMIC DNA]</scope>
    <source>
        <strain evidence="5">Wild caught</strain>
    </source>
</reference>
<dbReference type="AlphaFoldDB" id="H3AUU2"/>
<reference evidence="4" key="3">
    <citation type="submission" date="2025-09" db="UniProtKB">
        <authorList>
            <consortium name="Ensembl"/>
        </authorList>
    </citation>
    <scope>IDENTIFICATION</scope>
</reference>
<dbReference type="OMA" id="WMREREF"/>
<dbReference type="Pfam" id="PF12796">
    <property type="entry name" value="Ank_2"/>
    <property type="match status" value="1"/>
</dbReference>
<evidence type="ECO:0000313" key="4">
    <source>
        <dbReference type="Ensembl" id="ENSLACP00000013413.1"/>
    </source>
</evidence>
<protein>
    <submittedName>
        <fullName evidence="4">Uncharacterized protein</fullName>
    </submittedName>
</protein>
<evidence type="ECO:0000256" key="2">
    <source>
        <dbReference type="ARBA" id="ARBA00023043"/>
    </source>
</evidence>
<evidence type="ECO:0000256" key="3">
    <source>
        <dbReference type="PROSITE-ProRule" id="PRU00023"/>
    </source>
</evidence>
<organism evidence="4 5">
    <name type="scientific">Latimeria chalumnae</name>
    <name type="common">Coelacanth</name>
    <dbReference type="NCBI Taxonomy" id="7897"/>
    <lineage>
        <taxon>Eukaryota</taxon>
        <taxon>Metazoa</taxon>
        <taxon>Chordata</taxon>
        <taxon>Craniata</taxon>
        <taxon>Vertebrata</taxon>
        <taxon>Euteleostomi</taxon>
        <taxon>Coelacanthiformes</taxon>
        <taxon>Coelacanthidae</taxon>
        <taxon>Latimeria</taxon>
    </lineage>
</organism>
<dbReference type="SMART" id="SM00248">
    <property type="entry name" value="ANK"/>
    <property type="match status" value="5"/>
</dbReference>